<sequence length="983" mass="110532">MATHPKEQSRFERSRNAAEITIHRIKSYDELYASTLQEGNDMFAEKTRELWQQLAVHGVLGQDKEGKTKLLEYTDLDGNGCIELLKMAGIRHKFTFTEKGSWRDGYIHFDTGGRHGLIIEDGGKTAFFDHHTSSYGMPTSASEITYQALIDMGLLKKEEWLDNMVKFITQVDNRTYPHEADYWKYSWRTVLGLQRYLNSKHLVEYFRSGRDPTILLSENDLSKMGLLKASLKQKAIVEKSFARLAEMEREGLVINSPRYGKIAVDIGKTVAGGFEAAKAHGCDGYIIWKPDDNGFFVSMSKSIAITPKEGVLVRGTMWIKPQDDLPRQTKLSEIITQLAAPITPQGKLLEYLVEELKNDLTARLDKGEMKAAEYAQSMARLSKETEISLKEMSTETPTTPQQIETDSNITKGKEGLREEKLRALDQTIENIKVSASPKNTLIEALAAGLITAKEFKFLNATLFATEKKPRTPRKKKVVIPQTELDAADALLGKENQPPKPSMTEQEAQDMLLGKDTSAEDKRKEKEAADMLLGKDPEDERREKEAQDMLLGKEIPTVNIPPNIPPEPEARTNIPNVPSDLEARIAKQRDWLDIVRGRAERSTLGINGDSAEDVRRAEEELRRLESLRPGQEASPIQTERLENSPSLGPEFQNRATVAHQEAKGRIQKVGGWFKERLKGFLTLGFTEFKQARNFKKATERGGDEIKSMVNRIQETHNLSLSASEEYVYAIDKMLEEQGLIQRDVQGRVRRDITPDEYWDTVDFVTAKRIRKNDETIKKIVDIEINNLRERLKDGKWNSYKTANTGESVFVSEKLEKMRAELTVKLKEMQNGQARKDEVGFAKIIRTNLDKNWWARRIYGTADVLVWLSLLGAGALNWLGGKGVAGSAAATERVVDHVKSSGGLDGVQIRENPWNTLKEVAHALGLNPTDAQMEAGTKILDADNGIYEPDWNTGDTTGLVSSRTLPKTFIFKISQAALRAVGAPV</sequence>
<evidence type="ECO:0000313" key="3">
    <source>
        <dbReference type="Proteomes" id="UP000034256"/>
    </source>
</evidence>
<gene>
    <name evidence="2" type="ORF">UU85_C0006G0027</name>
</gene>
<organism evidence="2 3">
    <name type="scientific">Candidatus Wolfebacteria bacterium GW2011_GWA2_42_10</name>
    <dbReference type="NCBI Taxonomy" id="1619004"/>
    <lineage>
        <taxon>Bacteria</taxon>
        <taxon>Candidatus Wolfeibacteriota</taxon>
    </lineage>
</organism>
<dbReference type="AlphaFoldDB" id="A0A0G0XJV6"/>
<feature type="region of interest" description="Disordered" evidence="1">
    <location>
        <begin position="627"/>
        <end position="647"/>
    </location>
</feature>
<protein>
    <submittedName>
        <fullName evidence="2">Uncharacterized protein</fullName>
    </submittedName>
</protein>
<dbReference type="Proteomes" id="UP000034256">
    <property type="component" value="Unassembled WGS sequence"/>
</dbReference>
<name>A0A0G0XJV6_9BACT</name>
<feature type="compositionally biased region" description="Basic and acidic residues" evidence="1">
    <location>
        <begin position="516"/>
        <end position="541"/>
    </location>
</feature>
<accession>A0A0G0XJV6</accession>
<comment type="caution">
    <text evidence="2">The sequence shown here is derived from an EMBL/GenBank/DDBJ whole genome shotgun (WGS) entry which is preliminary data.</text>
</comment>
<proteinExistence type="predicted"/>
<feature type="region of interest" description="Disordered" evidence="1">
    <location>
        <begin position="490"/>
        <end position="541"/>
    </location>
</feature>
<evidence type="ECO:0000256" key="1">
    <source>
        <dbReference type="SAM" id="MobiDB-lite"/>
    </source>
</evidence>
<dbReference type="EMBL" id="LCCF01000006">
    <property type="protein sequence ID" value="KKS25159.1"/>
    <property type="molecule type" value="Genomic_DNA"/>
</dbReference>
<evidence type="ECO:0000313" key="2">
    <source>
        <dbReference type="EMBL" id="KKS25159.1"/>
    </source>
</evidence>
<reference evidence="2 3" key="1">
    <citation type="journal article" date="2015" name="Nature">
        <title>rRNA introns, odd ribosomes, and small enigmatic genomes across a large radiation of phyla.</title>
        <authorList>
            <person name="Brown C.T."/>
            <person name="Hug L.A."/>
            <person name="Thomas B.C."/>
            <person name="Sharon I."/>
            <person name="Castelle C.J."/>
            <person name="Singh A."/>
            <person name="Wilkins M.J."/>
            <person name="Williams K.H."/>
            <person name="Banfield J.F."/>
        </authorList>
    </citation>
    <scope>NUCLEOTIDE SEQUENCE [LARGE SCALE GENOMIC DNA]</scope>
</reference>
<feature type="region of interest" description="Disordered" evidence="1">
    <location>
        <begin position="555"/>
        <end position="574"/>
    </location>
</feature>